<gene>
    <name evidence="1" type="ORF">FPE_LOCUS26669</name>
</gene>
<dbReference type="Pfam" id="PF05056">
    <property type="entry name" value="DUF674"/>
    <property type="match status" value="1"/>
</dbReference>
<accession>A0AAD2A1F3</accession>
<sequence>METIRSAIPAVNNSFGHQLRFAPTRGFVLLSVSDNLIVTPLPSPSSFSFLKELNVSLNDIEEKEETIRETEALALLKAFLTSSSALNNCFKSSGNQKLDKRYDIIWLVVWNQFPWQALDSLGGLQLNPGHFFSKEPKLILEYSFPVNPRQPSDYAMPINPVLTPPRFCYAPTGI</sequence>
<dbReference type="EMBL" id="OU503051">
    <property type="protein sequence ID" value="CAI9779239.1"/>
    <property type="molecule type" value="Genomic_DNA"/>
</dbReference>
<evidence type="ECO:0000313" key="2">
    <source>
        <dbReference type="Proteomes" id="UP000834106"/>
    </source>
</evidence>
<keyword evidence="2" id="KW-1185">Reference proteome</keyword>
<dbReference type="AlphaFoldDB" id="A0AAD2A1F3"/>
<evidence type="ECO:0000313" key="1">
    <source>
        <dbReference type="EMBL" id="CAI9779239.1"/>
    </source>
</evidence>
<name>A0AAD2A1F3_9LAMI</name>
<protein>
    <submittedName>
        <fullName evidence="1">Uncharacterized protein</fullName>
    </submittedName>
</protein>
<proteinExistence type="predicted"/>
<reference evidence="1" key="1">
    <citation type="submission" date="2023-05" db="EMBL/GenBank/DDBJ databases">
        <authorList>
            <person name="Huff M."/>
        </authorList>
    </citation>
    <scope>NUCLEOTIDE SEQUENCE</scope>
</reference>
<organism evidence="1 2">
    <name type="scientific">Fraxinus pennsylvanica</name>
    <dbReference type="NCBI Taxonomy" id="56036"/>
    <lineage>
        <taxon>Eukaryota</taxon>
        <taxon>Viridiplantae</taxon>
        <taxon>Streptophyta</taxon>
        <taxon>Embryophyta</taxon>
        <taxon>Tracheophyta</taxon>
        <taxon>Spermatophyta</taxon>
        <taxon>Magnoliopsida</taxon>
        <taxon>eudicotyledons</taxon>
        <taxon>Gunneridae</taxon>
        <taxon>Pentapetalae</taxon>
        <taxon>asterids</taxon>
        <taxon>lamiids</taxon>
        <taxon>Lamiales</taxon>
        <taxon>Oleaceae</taxon>
        <taxon>Oleeae</taxon>
        <taxon>Fraxinus</taxon>
    </lineage>
</organism>
<dbReference type="InterPro" id="IPR007750">
    <property type="entry name" value="DUF674"/>
</dbReference>
<dbReference type="Proteomes" id="UP000834106">
    <property type="component" value="Chromosome 16"/>
</dbReference>